<sequence length="202" mass="23405">MRLFCIAIIVGSSIFIGDALKSYEWDESRQQAARVLTSRFLGAVMNTNLDPIAFGDTFNNALATKRKLFSAKRRLFNRTPLGISRRKEFFNPKFALQKVNKLRSNTQPFNKKKALGKFNLNNKAVLPVHGKHKFTHLDPYRSFQKPENYQMIQVEASPYIRELPYEDHDLDIVAPRLAGMKTLIVDEPINHEHDFISKERLR</sequence>
<dbReference type="WBParaSite" id="RSKR_0000152800.1">
    <property type="protein sequence ID" value="RSKR_0000152800.1"/>
    <property type="gene ID" value="RSKR_0000152800"/>
</dbReference>
<organism evidence="1 2">
    <name type="scientific">Rhabditophanes sp. KR3021</name>
    <dbReference type="NCBI Taxonomy" id="114890"/>
    <lineage>
        <taxon>Eukaryota</taxon>
        <taxon>Metazoa</taxon>
        <taxon>Ecdysozoa</taxon>
        <taxon>Nematoda</taxon>
        <taxon>Chromadorea</taxon>
        <taxon>Rhabditida</taxon>
        <taxon>Tylenchina</taxon>
        <taxon>Panagrolaimomorpha</taxon>
        <taxon>Strongyloidoidea</taxon>
        <taxon>Alloionematidae</taxon>
        <taxon>Rhabditophanes</taxon>
    </lineage>
</organism>
<name>A0AC35TKK6_9BILA</name>
<accession>A0AC35TKK6</accession>
<evidence type="ECO:0000313" key="2">
    <source>
        <dbReference type="WBParaSite" id="RSKR_0000152800.1"/>
    </source>
</evidence>
<evidence type="ECO:0000313" key="1">
    <source>
        <dbReference type="Proteomes" id="UP000095286"/>
    </source>
</evidence>
<protein>
    <submittedName>
        <fullName evidence="2">Uncharacterized protein</fullName>
    </submittedName>
</protein>
<reference evidence="2" key="1">
    <citation type="submission" date="2016-11" db="UniProtKB">
        <authorList>
            <consortium name="WormBaseParasite"/>
        </authorList>
    </citation>
    <scope>IDENTIFICATION</scope>
    <source>
        <strain evidence="2">KR3021</strain>
    </source>
</reference>
<proteinExistence type="predicted"/>
<dbReference type="Proteomes" id="UP000095286">
    <property type="component" value="Unplaced"/>
</dbReference>